<sequence>MRTVFLKRWPNLALWTKGLGPMAVATAALLPWYILNVKQAFTEANNALDRGGEVTAIIPGLGCWFRLVSDMEKNIIHEPRRATSNSLCLIGDALLFTPLMPLGLIMRVVQAILDGMPLTKTVIEARDDAWNNEYQKLLDRFTSEEGKARLEKSYSTEMAAIIFVTSEQRGLLAAADTVLLKNATTDKERAAVNRRVSEAHVATQRTMCARIQDLRQQFEKVLPRKEWLYLRAAEFTQKYIEELEEEIKRRHVVSEGFVTSYQRTWYPGLSDMREFELLKTKLRWSAIMNAKGIEFASKVKSIFDGIFAIPSECICADKENYANRPRQELEDALLCATANGYSDIVEWLNNWLLQPKMHDADGFTALMLAVKRGNVAIVELLAQRAGSGLPASKAEAAQSLASKLKQDDIVALLQTEVKADALLSLASKEGRVGVVELFRKRAVAYVDLANSFNNTALMLAAMHGHQDMVRLLLETEAVNPRAQNNDGETALTLAAARGHEQIVSALLAAVDRKQKLEG</sequence>
<organism evidence="3 4">
    <name type="scientific">Ophiocordyceps australis</name>
    <dbReference type="NCBI Taxonomy" id="1399860"/>
    <lineage>
        <taxon>Eukaryota</taxon>
        <taxon>Fungi</taxon>
        <taxon>Dikarya</taxon>
        <taxon>Ascomycota</taxon>
        <taxon>Pezizomycotina</taxon>
        <taxon>Sordariomycetes</taxon>
        <taxon>Hypocreomycetidae</taxon>
        <taxon>Hypocreales</taxon>
        <taxon>Ophiocordycipitaceae</taxon>
        <taxon>Ophiocordyceps</taxon>
    </lineage>
</organism>
<dbReference type="SMART" id="SM00248">
    <property type="entry name" value="ANK"/>
    <property type="match status" value="3"/>
</dbReference>
<evidence type="ECO:0000256" key="2">
    <source>
        <dbReference type="SAM" id="Phobius"/>
    </source>
</evidence>
<keyword evidence="1" id="KW-0040">ANK repeat</keyword>
<accession>A0A2C5YD83</accession>
<dbReference type="Gene3D" id="1.25.40.20">
    <property type="entry name" value="Ankyrin repeat-containing domain"/>
    <property type="match status" value="2"/>
</dbReference>
<dbReference type="PANTHER" id="PTHR24184">
    <property type="entry name" value="SI:CH211-189E2.2"/>
    <property type="match status" value="1"/>
</dbReference>
<name>A0A2C5YD83_9HYPO</name>
<feature type="transmembrane region" description="Helical" evidence="2">
    <location>
        <begin position="12"/>
        <end position="35"/>
    </location>
</feature>
<evidence type="ECO:0000313" key="3">
    <source>
        <dbReference type="EMBL" id="PHH65666.1"/>
    </source>
</evidence>
<dbReference type="InterPro" id="IPR036770">
    <property type="entry name" value="Ankyrin_rpt-contain_sf"/>
</dbReference>
<feature type="repeat" description="ANK" evidence="1">
    <location>
        <begin position="361"/>
        <end position="384"/>
    </location>
</feature>
<dbReference type="EMBL" id="NJET01000015">
    <property type="protein sequence ID" value="PHH65666.1"/>
    <property type="molecule type" value="Genomic_DNA"/>
</dbReference>
<dbReference type="AlphaFoldDB" id="A0A2C5YD83"/>
<dbReference type="PANTHER" id="PTHR24184:SF11">
    <property type="entry name" value="ANKYRIN REPEAT AND SOCS BOX CONTAINING 3"/>
    <property type="match status" value="1"/>
</dbReference>
<keyword evidence="2" id="KW-0812">Transmembrane</keyword>
<dbReference type="InterPro" id="IPR002110">
    <property type="entry name" value="Ankyrin_rpt"/>
</dbReference>
<evidence type="ECO:0000256" key="1">
    <source>
        <dbReference type="PROSITE-ProRule" id="PRU00023"/>
    </source>
</evidence>
<dbReference type="OrthoDB" id="4923687at2759"/>
<dbReference type="PROSITE" id="PS50297">
    <property type="entry name" value="ANK_REP_REGION"/>
    <property type="match status" value="2"/>
</dbReference>
<gene>
    <name evidence="3" type="ORF">CDD81_1752</name>
</gene>
<dbReference type="SUPFAM" id="SSF48403">
    <property type="entry name" value="Ankyrin repeat"/>
    <property type="match status" value="1"/>
</dbReference>
<protein>
    <submittedName>
        <fullName evidence="3">Uncharacterized protein</fullName>
    </submittedName>
</protein>
<keyword evidence="2" id="KW-1133">Transmembrane helix</keyword>
<dbReference type="Proteomes" id="UP000226192">
    <property type="component" value="Unassembled WGS sequence"/>
</dbReference>
<comment type="caution">
    <text evidence="3">The sequence shown here is derived from an EMBL/GenBank/DDBJ whole genome shotgun (WGS) entry which is preliminary data.</text>
</comment>
<keyword evidence="4" id="KW-1185">Reference proteome</keyword>
<dbReference type="Pfam" id="PF12796">
    <property type="entry name" value="Ank_2"/>
    <property type="match status" value="2"/>
</dbReference>
<evidence type="ECO:0000313" key="4">
    <source>
        <dbReference type="Proteomes" id="UP000226192"/>
    </source>
</evidence>
<proteinExistence type="predicted"/>
<dbReference type="STRING" id="1399860.A0A2C5YD83"/>
<reference evidence="3 4" key="1">
    <citation type="submission" date="2017-06" db="EMBL/GenBank/DDBJ databases">
        <title>Ant-infecting Ophiocordyceps genomes reveal a high diversity of potential behavioral manipulation genes and a possible major role for enterotoxins.</title>
        <authorList>
            <person name="De Bekker C."/>
            <person name="Evans H.C."/>
            <person name="Brachmann A."/>
            <person name="Hughes D.P."/>
        </authorList>
    </citation>
    <scope>NUCLEOTIDE SEQUENCE [LARGE SCALE GENOMIC DNA]</scope>
    <source>
        <strain evidence="3 4">Map64</strain>
    </source>
</reference>
<keyword evidence="2" id="KW-0472">Membrane</keyword>
<dbReference type="PROSITE" id="PS50088">
    <property type="entry name" value="ANK_REPEAT"/>
    <property type="match status" value="2"/>
</dbReference>
<feature type="repeat" description="ANK" evidence="1">
    <location>
        <begin position="452"/>
        <end position="477"/>
    </location>
</feature>